<evidence type="ECO:0000256" key="5">
    <source>
        <dbReference type="ARBA" id="ARBA00022475"/>
    </source>
</evidence>
<keyword evidence="5" id="KW-1003">Cell membrane</keyword>
<evidence type="ECO:0000256" key="1">
    <source>
        <dbReference type="ARBA" id="ARBA00004117"/>
    </source>
</evidence>
<keyword evidence="9" id="KW-0472">Membrane</keyword>
<keyword evidence="8" id="KW-0283">Flagellar rotation</keyword>
<proteinExistence type="inferred from homology"/>
<dbReference type="Gene3D" id="3.40.1550.10">
    <property type="entry name" value="CheC-like"/>
    <property type="match status" value="1"/>
</dbReference>
<organism evidence="13 14">
    <name type="scientific">Kistimonas scapharcae</name>
    <dbReference type="NCBI Taxonomy" id="1036133"/>
    <lineage>
        <taxon>Bacteria</taxon>
        <taxon>Pseudomonadati</taxon>
        <taxon>Pseudomonadota</taxon>
        <taxon>Gammaproteobacteria</taxon>
        <taxon>Oceanospirillales</taxon>
        <taxon>Endozoicomonadaceae</taxon>
        <taxon>Kistimonas</taxon>
    </lineage>
</organism>
<gene>
    <name evidence="13" type="primary">fliM</name>
    <name evidence="13" type="ORF">GCM10023116_18440</name>
</gene>
<keyword evidence="13" id="KW-0282">Flagellum</keyword>
<evidence type="ECO:0000256" key="9">
    <source>
        <dbReference type="ARBA" id="ARBA00023136"/>
    </source>
</evidence>
<dbReference type="PANTHER" id="PTHR30034:SF3">
    <property type="entry name" value="FLAGELLAR MOTOR SWITCH PROTEIN FLIM"/>
    <property type="match status" value="1"/>
</dbReference>
<dbReference type="PRINTS" id="PR00955">
    <property type="entry name" value="FLGMOTORFLIM"/>
</dbReference>
<dbReference type="Pfam" id="PF01052">
    <property type="entry name" value="FliMN_C"/>
    <property type="match status" value="1"/>
</dbReference>
<evidence type="ECO:0000256" key="10">
    <source>
        <dbReference type="ARBA" id="ARBA00023143"/>
    </source>
</evidence>
<dbReference type="Pfam" id="PF02154">
    <property type="entry name" value="FliM"/>
    <property type="match status" value="1"/>
</dbReference>
<dbReference type="InterPro" id="IPR036429">
    <property type="entry name" value="SpoA-like_sf"/>
</dbReference>
<dbReference type="RefSeq" id="WP_345195457.1">
    <property type="nucleotide sequence ID" value="NZ_BAABFL010000135.1"/>
</dbReference>
<keyword evidence="13" id="KW-0966">Cell projection</keyword>
<evidence type="ECO:0000256" key="4">
    <source>
        <dbReference type="ARBA" id="ARBA00021898"/>
    </source>
</evidence>
<keyword evidence="6" id="KW-0145">Chemotaxis</keyword>
<comment type="function">
    <text evidence="11">FliM is one of three proteins (FliG, FliN, FliM) that forms the rotor-mounted switch complex (C ring), located at the base of the basal body. This complex interacts with the CheY and CheZ chemotaxis proteins, in addition to contacting components of the motor that determine the direction of flagellar rotation.</text>
</comment>
<dbReference type="Proteomes" id="UP001500604">
    <property type="component" value="Unassembled WGS sequence"/>
</dbReference>
<evidence type="ECO:0000256" key="2">
    <source>
        <dbReference type="ARBA" id="ARBA00004417"/>
    </source>
</evidence>
<comment type="caution">
    <text evidence="13">The sequence shown here is derived from an EMBL/GenBank/DDBJ whole genome shotgun (WGS) entry which is preliminary data.</text>
</comment>
<dbReference type="InterPro" id="IPR001689">
    <property type="entry name" value="Flag_FliM"/>
</dbReference>
<dbReference type="InterPro" id="IPR028976">
    <property type="entry name" value="CheC-like_sf"/>
</dbReference>
<dbReference type="Gene3D" id="2.30.330.10">
    <property type="entry name" value="SpoA-like"/>
    <property type="match status" value="1"/>
</dbReference>
<reference evidence="14" key="1">
    <citation type="journal article" date="2019" name="Int. J. Syst. Evol. Microbiol.">
        <title>The Global Catalogue of Microorganisms (GCM) 10K type strain sequencing project: providing services to taxonomists for standard genome sequencing and annotation.</title>
        <authorList>
            <consortium name="The Broad Institute Genomics Platform"/>
            <consortium name="The Broad Institute Genome Sequencing Center for Infectious Disease"/>
            <person name="Wu L."/>
            <person name="Ma J."/>
        </authorList>
    </citation>
    <scope>NUCLEOTIDE SEQUENCE [LARGE SCALE GENOMIC DNA]</scope>
    <source>
        <strain evidence="14">JCM 17805</strain>
    </source>
</reference>
<evidence type="ECO:0000259" key="12">
    <source>
        <dbReference type="Pfam" id="PF01052"/>
    </source>
</evidence>
<evidence type="ECO:0000313" key="13">
    <source>
        <dbReference type="EMBL" id="GAA4649570.1"/>
    </source>
</evidence>
<evidence type="ECO:0000313" key="14">
    <source>
        <dbReference type="Proteomes" id="UP001500604"/>
    </source>
</evidence>
<protein>
    <recommendedName>
        <fullName evidence="4">Flagellar motor switch protein FliM</fullName>
    </recommendedName>
</protein>
<dbReference type="SUPFAM" id="SSF103039">
    <property type="entry name" value="CheC-like"/>
    <property type="match status" value="1"/>
</dbReference>
<keyword evidence="10" id="KW-0975">Bacterial flagellum</keyword>
<dbReference type="CDD" id="cd17908">
    <property type="entry name" value="FliM"/>
    <property type="match status" value="1"/>
</dbReference>
<dbReference type="InterPro" id="IPR001543">
    <property type="entry name" value="FliN-like_C"/>
</dbReference>
<keyword evidence="13" id="KW-0969">Cilium</keyword>
<dbReference type="PANTHER" id="PTHR30034">
    <property type="entry name" value="FLAGELLAR MOTOR SWITCH PROTEIN FLIM"/>
    <property type="match status" value="1"/>
</dbReference>
<accession>A0ABP8V2P7</accession>
<sequence length="321" mass="36962">MKTSKSREALEQLRKIDWDSKRIQTDSDFADIKHFDLTNPDYKILDMQPTLEVLYRRFAQQLRFSLYNLFRHKAEVTFGSVVSMKFGTYSLDTKEAASLHAFKVTTLKFNGFVKIDRSMITALIDLFFGGSGDTLTSEEEREMSPTEKRMLHRFLDASLENLQEVWETIIPFKIRELDTSSTPVSHFFYNDSELIIISRFTVKIADIEGQMEVVLPYRAMEPIREKIHSYNNTSQDPKWKNTLQENIMLAPVDMSATLCQVPLSLKEVLDLQAGDVIKADIPRQVTVRIAGVPCLKASVCTIDSNMALKIMQRIRQKEKSE</sequence>
<comment type="similarity">
    <text evidence="3">Belongs to the FliM family.</text>
</comment>
<name>A0ABP8V2P7_9GAMM</name>
<dbReference type="EMBL" id="BAABFL010000135">
    <property type="protein sequence ID" value="GAA4649570.1"/>
    <property type="molecule type" value="Genomic_DNA"/>
</dbReference>
<dbReference type="SUPFAM" id="SSF101801">
    <property type="entry name" value="Surface presentation of antigens (SPOA)"/>
    <property type="match status" value="1"/>
</dbReference>
<comment type="subcellular location">
    <subcellularLocation>
        <location evidence="1">Bacterial flagellum basal body</location>
    </subcellularLocation>
    <subcellularLocation>
        <location evidence="2">Cell inner membrane</location>
        <topology evidence="2">Peripheral membrane protein</topology>
    </subcellularLocation>
</comment>
<keyword evidence="7" id="KW-0997">Cell inner membrane</keyword>
<evidence type="ECO:0000256" key="7">
    <source>
        <dbReference type="ARBA" id="ARBA00022519"/>
    </source>
</evidence>
<evidence type="ECO:0000256" key="11">
    <source>
        <dbReference type="ARBA" id="ARBA00025044"/>
    </source>
</evidence>
<keyword evidence="14" id="KW-1185">Reference proteome</keyword>
<feature type="domain" description="Flagellar motor switch protein FliN-like C-terminal" evidence="12">
    <location>
        <begin position="246"/>
        <end position="314"/>
    </location>
</feature>
<evidence type="ECO:0000256" key="6">
    <source>
        <dbReference type="ARBA" id="ARBA00022500"/>
    </source>
</evidence>
<evidence type="ECO:0000256" key="3">
    <source>
        <dbReference type="ARBA" id="ARBA00011049"/>
    </source>
</evidence>
<evidence type="ECO:0000256" key="8">
    <source>
        <dbReference type="ARBA" id="ARBA00022779"/>
    </source>
</evidence>